<gene>
    <name evidence="2" type="ORF">PC115_g11092</name>
    <name evidence="3" type="ORF">PC118_g11733</name>
</gene>
<name>A0A8T1FU68_9STRA</name>
<feature type="region of interest" description="Disordered" evidence="1">
    <location>
        <begin position="167"/>
        <end position="188"/>
    </location>
</feature>
<comment type="caution">
    <text evidence="3">The sequence shown here is derived from an EMBL/GenBank/DDBJ whole genome shotgun (WGS) entry which is preliminary data.</text>
</comment>
<dbReference type="AlphaFoldDB" id="A0A8T1FU68"/>
<evidence type="ECO:0000256" key="1">
    <source>
        <dbReference type="SAM" id="MobiDB-lite"/>
    </source>
</evidence>
<dbReference type="Proteomes" id="UP000774804">
    <property type="component" value="Unassembled WGS sequence"/>
</dbReference>
<dbReference type="Proteomes" id="UP000697107">
    <property type="component" value="Unassembled WGS sequence"/>
</dbReference>
<feature type="region of interest" description="Disordered" evidence="1">
    <location>
        <begin position="1"/>
        <end position="116"/>
    </location>
</feature>
<sequence length="246" mass="28439">MPTTWATPPELHTSRYSRDDVRDSYSPPPSSGLSSEDEDAEYGRGVATRTGPVYLRRAPEQGSSRKMDITRTPARVEAYRDNTQASRYSSTSRPSRFPTHPRDTNERFSLSQPENSDEVYVTTMDEEDQQMFIALFYWRRRVIETHFSAWKWVAFTLRRSAKKIHRHGMNTRPSNPIPMRYDSTGLRPPRRNLILKRHTGMSSAEESDKGVQKLGVDSNDLKRDTSQVEIQCRCIQEETRATTFTI</sequence>
<accession>A0A8T1FU68</accession>
<dbReference type="EMBL" id="RCML01000361">
    <property type="protein sequence ID" value="KAG2979483.1"/>
    <property type="molecule type" value="Genomic_DNA"/>
</dbReference>
<proteinExistence type="predicted"/>
<evidence type="ECO:0000313" key="3">
    <source>
        <dbReference type="EMBL" id="KAG2979483.1"/>
    </source>
</evidence>
<evidence type="ECO:0000313" key="2">
    <source>
        <dbReference type="EMBL" id="KAG2916297.1"/>
    </source>
</evidence>
<feature type="compositionally biased region" description="Basic and acidic residues" evidence="1">
    <location>
        <begin position="57"/>
        <end position="69"/>
    </location>
</feature>
<reference evidence="3" key="1">
    <citation type="submission" date="2018-10" db="EMBL/GenBank/DDBJ databases">
        <title>Effector identification in a new, highly contiguous assembly of the strawberry crown rot pathogen Phytophthora cactorum.</title>
        <authorList>
            <person name="Armitage A.D."/>
            <person name="Nellist C.F."/>
            <person name="Bates H."/>
            <person name="Vickerstaff R.J."/>
            <person name="Harrison R.J."/>
        </authorList>
    </citation>
    <scope>NUCLEOTIDE SEQUENCE</scope>
    <source>
        <strain evidence="2">4032</strain>
        <strain evidence="3">P415</strain>
    </source>
</reference>
<evidence type="ECO:0000313" key="4">
    <source>
        <dbReference type="Proteomes" id="UP000697107"/>
    </source>
</evidence>
<feature type="compositionally biased region" description="Polar residues" evidence="1">
    <location>
        <begin position="81"/>
        <end position="94"/>
    </location>
</feature>
<protein>
    <submittedName>
        <fullName evidence="3">Uncharacterized protein</fullName>
    </submittedName>
</protein>
<feature type="compositionally biased region" description="Basic and acidic residues" evidence="1">
    <location>
        <begin position="12"/>
        <end position="23"/>
    </location>
</feature>
<dbReference type="EMBL" id="RCMI01000341">
    <property type="protein sequence ID" value="KAG2916297.1"/>
    <property type="molecule type" value="Genomic_DNA"/>
</dbReference>
<organism evidence="3 4">
    <name type="scientific">Phytophthora cactorum</name>
    <dbReference type="NCBI Taxonomy" id="29920"/>
    <lineage>
        <taxon>Eukaryota</taxon>
        <taxon>Sar</taxon>
        <taxon>Stramenopiles</taxon>
        <taxon>Oomycota</taxon>
        <taxon>Peronosporomycetes</taxon>
        <taxon>Peronosporales</taxon>
        <taxon>Peronosporaceae</taxon>
        <taxon>Phytophthora</taxon>
    </lineage>
</organism>